<dbReference type="Gene3D" id="3.60.21.10">
    <property type="match status" value="1"/>
</dbReference>
<reference evidence="1" key="2">
    <citation type="submission" date="2022-06" db="UniProtKB">
        <authorList>
            <consortium name="EnsemblMetazoa"/>
        </authorList>
    </citation>
    <scope>IDENTIFICATION</scope>
    <source>
        <strain evidence="1">DF5081</strain>
    </source>
</reference>
<dbReference type="EnsemblMetazoa" id="CJA36359.1">
    <property type="protein sequence ID" value="CJA36359.1"/>
    <property type="gene ID" value="WBGene00212206"/>
</dbReference>
<name>A0A8R1EM00_CAEJA</name>
<organism evidence="1 2">
    <name type="scientific">Caenorhabditis japonica</name>
    <dbReference type="NCBI Taxonomy" id="281687"/>
    <lineage>
        <taxon>Eukaryota</taxon>
        <taxon>Metazoa</taxon>
        <taxon>Ecdysozoa</taxon>
        <taxon>Nematoda</taxon>
        <taxon>Chromadorea</taxon>
        <taxon>Rhabditida</taxon>
        <taxon>Rhabditina</taxon>
        <taxon>Rhabditomorpha</taxon>
        <taxon>Rhabditoidea</taxon>
        <taxon>Rhabditidae</taxon>
        <taxon>Peloderinae</taxon>
        <taxon>Caenorhabditis</taxon>
    </lineage>
</organism>
<keyword evidence="2" id="KW-1185">Reference proteome</keyword>
<dbReference type="Proteomes" id="UP000005237">
    <property type="component" value="Unassembled WGS sequence"/>
</dbReference>
<dbReference type="InterPro" id="IPR029052">
    <property type="entry name" value="Metallo-depent_PP-like"/>
</dbReference>
<dbReference type="AlphaFoldDB" id="A0A8R1EM00"/>
<sequence length="73" mass="8421">MLKDRRPVKPVRPMRLDTPVKPDHVRFVCIGCTHGEPFDLTKLPPGDVLWLPVILHRVAFQMRWLISTSCSES</sequence>
<evidence type="ECO:0000313" key="2">
    <source>
        <dbReference type="Proteomes" id="UP000005237"/>
    </source>
</evidence>
<evidence type="ECO:0000313" key="1">
    <source>
        <dbReference type="EnsemblMetazoa" id="CJA36359.1"/>
    </source>
</evidence>
<proteinExistence type="predicted"/>
<accession>A0A8R1EM00</accession>
<reference evidence="2" key="1">
    <citation type="submission" date="2010-08" db="EMBL/GenBank/DDBJ databases">
        <authorList>
            <consortium name="Caenorhabditis japonica Sequencing Consortium"/>
            <person name="Wilson R.K."/>
        </authorList>
    </citation>
    <scope>NUCLEOTIDE SEQUENCE [LARGE SCALE GENOMIC DNA]</scope>
    <source>
        <strain evidence="2">DF5081</strain>
    </source>
</reference>
<protein>
    <submittedName>
        <fullName evidence="1">Uncharacterized protein</fullName>
    </submittedName>
</protein>